<organism evidence="1 2">
    <name type="scientific">Polyangium mundeleinium</name>
    <dbReference type="NCBI Taxonomy" id="2995306"/>
    <lineage>
        <taxon>Bacteria</taxon>
        <taxon>Pseudomonadati</taxon>
        <taxon>Myxococcota</taxon>
        <taxon>Polyangia</taxon>
        <taxon>Polyangiales</taxon>
        <taxon>Polyangiaceae</taxon>
        <taxon>Polyangium</taxon>
    </lineage>
</organism>
<protein>
    <submittedName>
        <fullName evidence="1">Type III-B CRISPR module-associated Cmr3 family protein</fullName>
    </submittedName>
</protein>
<dbReference type="InterPro" id="IPR019117">
    <property type="entry name" value="CRISPR-assoc_protein_Cmr3"/>
</dbReference>
<dbReference type="Pfam" id="PF09700">
    <property type="entry name" value="Cas_Cmr3"/>
    <property type="match status" value="1"/>
</dbReference>
<evidence type="ECO:0000313" key="2">
    <source>
        <dbReference type="Proteomes" id="UP001221411"/>
    </source>
</evidence>
<comment type="caution">
    <text evidence="1">The sequence shown here is derived from an EMBL/GenBank/DDBJ whole genome shotgun (WGS) entry which is preliminary data.</text>
</comment>
<keyword evidence="2" id="KW-1185">Reference proteome</keyword>
<reference evidence="1 2" key="1">
    <citation type="submission" date="2022-11" db="EMBL/GenBank/DDBJ databases">
        <title>Minimal conservation of predation-associated metabolite biosynthetic gene clusters underscores biosynthetic potential of Myxococcota including descriptions for ten novel species: Archangium lansinium sp. nov., Myxococcus landrumus sp. nov., Nannocystis bai.</title>
        <authorList>
            <person name="Ahearne A."/>
            <person name="Stevens C."/>
            <person name="Dowd S."/>
        </authorList>
    </citation>
    <scope>NUCLEOTIDE SEQUENCE [LARGE SCALE GENOMIC DNA]</scope>
    <source>
        <strain evidence="1 2">RJM3</strain>
    </source>
</reference>
<name>A0ABT5EJV8_9BACT</name>
<dbReference type="EMBL" id="JAQNDO010000001">
    <property type="protein sequence ID" value="MDC0741483.1"/>
    <property type="molecule type" value="Genomic_DNA"/>
</dbReference>
<gene>
    <name evidence="1" type="ORF">POL67_09015</name>
</gene>
<sequence length="390" mass="42729">MSLVHFALRPRDGIFSKDGRGYYTSEIGRGHGHAWPLPPTIRGALRAALGRGIMEHEGRLLPPSEYEERTRALALEKVITLYRPRGHAFAPEHRVWPTPSDALHTSSGEASLLTRLSPEPPRGGTLAGQKEPALEALWRPYPGKKGKAQRPPPFWSDAAMMQWLWSDEIPSIHAAPTLVPSRRTDVHVTLEPDTLTATPSMMFSSEIVETTSSEGGDWALGVSVQLPEGLTLPPGPITLGNRRRLAPQEAVEAALFAPPDDRLVATPGLRLVLATPAHFERGVVPDGFEATAEHVYVGRLPHVDGKVVLRSALVPGPEDVSGWDMAKRAPKPTRRLVPAGSVYFFVKQDGAPFERAELRALWLTQWGRGTEDGLGVVLPGRWIPERKENA</sequence>
<dbReference type="Proteomes" id="UP001221411">
    <property type="component" value="Unassembled WGS sequence"/>
</dbReference>
<dbReference type="RefSeq" id="WP_271916742.1">
    <property type="nucleotide sequence ID" value="NZ_JAQNDO010000001.1"/>
</dbReference>
<accession>A0ABT5EJV8</accession>
<evidence type="ECO:0000313" key="1">
    <source>
        <dbReference type="EMBL" id="MDC0741483.1"/>
    </source>
</evidence>
<proteinExistence type="predicted"/>
<dbReference type="Gene3D" id="2.60.40.4350">
    <property type="match status" value="1"/>
</dbReference>